<dbReference type="eggNOG" id="ENOG5033AVF">
    <property type="taxonomic scope" value="Bacteria"/>
</dbReference>
<accession>D4H6X9</accession>
<proteinExistence type="predicted"/>
<sequence>MRKNLRFNRNEYRNKHQYLDDFTKIRSFDRNSYEGFIKCKLIHGKSYSIIVPDQIYVDINGNLYWLQPFYFVASFISFYDAHELCTLNIDISYGANIEVKFNNTDKLNNLEDGSVLYKCTIHGPEYIYNYRTGYAKIVDDIPYIELFHHTSVKAKKSILSSGSFNTSDWNIQGTKKALNISYLYLTPLPIIKYSADLQQIAMSSIGKFPLRLDGNYTTNPDLLLDVYRESTVNRKSTLSFWVNASYISSQPIYFHTANSVSPAYYEIVAPFIHRIGVEKSTLVLIENGELLPVKPKSTTYVIIGDASTISGLQAPFAEDDISDLAKIEYVFSGEEIIDFWKSHSNTDQYSVKDIEKIEY</sequence>
<dbReference type="STRING" id="522772.Dacet_1070"/>
<dbReference type="EMBL" id="CP001968">
    <property type="protein sequence ID" value="ADD67845.1"/>
    <property type="molecule type" value="Genomic_DNA"/>
</dbReference>
<gene>
    <name evidence="1" type="ordered locus">Dacet_1070</name>
</gene>
<keyword evidence="2" id="KW-1185">Reference proteome</keyword>
<dbReference type="HOGENOM" id="CLU_775792_0_0_0"/>
<dbReference type="InParanoid" id="D4H6X9"/>
<reference evidence="1 2" key="1">
    <citation type="journal article" date="2010" name="Stand. Genomic Sci.">
        <title>Complete genome sequence of Denitrovibrio acetiphilus type strain (N2460).</title>
        <authorList>
            <person name="Kiss H."/>
            <person name="Lang E."/>
            <person name="Lapidus A."/>
            <person name="Copeland A."/>
            <person name="Nolan M."/>
            <person name="Glavina Del Rio T."/>
            <person name="Chen F."/>
            <person name="Lucas S."/>
            <person name="Tice H."/>
            <person name="Cheng J.F."/>
            <person name="Han C."/>
            <person name="Goodwin L."/>
            <person name="Pitluck S."/>
            <person name="Liolios K."/>
            <person name="Pati A."/>
            <person name="Ivanova N."/>
            <person name="Mavromatis K."/>
            <person name="Chen A."/>
            <person name="Palaniappan K."/>
            <person name="Land M."/>
            <person name="Hauser L."/>
            <person name="Chang Y.J."/>
            <person name="Jeffries C.D."/>
            <person name="Detter J.C."/>
            <person name="Brettin T."/>
            <person name="Spring S."/>
            <person name="Rohde M."/>
            <person name="Goker M."/>
            <person name="Woyke T."/>
            <person name="Bristow J."/>
            <person name="Eisen J.A."/>
            <person name="Markowitz V."/>
            <person name="Hugenholtz P."/>
            <person name="Kyrpides N.C."/>
            <person name="Klenk H.P."/>
        </authorList>
    </citation>
    <scope>NUCLEOTIDE SEQUENCE [LARGE SCALE GENOMIC DNA]</scope>
    <source>
        <strain evidence="2">DSM 12809 / NBRC 114555 / N2460</strain>
    </source>
</reference>
<dbReference type="PaxDb" id="522772-Dacet_1070"/>
<dbReference type="Proteomes" id="UP000002012">
    <property type="component" value="Chromosome"/>
</dbReference>
<protein>
    <submittedName>
        <fullName evidence="1">Uncharacterized protein</fullName>
    </submittedName>
</protein>
<evidence type="ECO:0000313" key="2">
    <source>
        <dbReference type="Proteomes" id="UP000002012"/>
    </source>
</evidence>
<evidence type="ECO:0000313" key="1">
    <source>
        <dbReference type="EMBL" id="ADD67845.1"/>
    </source>
</evidence>
<dbReference type="AlphaFoldDB" id="D4H6X9"/>
<dbReference type="RefSeq" id="WP_013010376.1">
    <property type="nucleotide sequence ID" value="NC_013943.1"/>
</dbReference>
<dbReference type="OrthoDB" id="5490902at2"/>
<name>D4H6X9_DENA2</name>
<organism evidence="1 2">
    <name type="scientific">Denitrovibrio acetiphilus (strain DSM 12809 / NBRC 114555 / N2460)</name>
    <dbReference type="NCBI Taxonomy" id="522772"/>
    <lineage>
        <taxon>Bacteria</taxon>
        <taxon>Pseudomonadati</taxon>
        <taxon>Deferribacterota</taxon>
        <taxon>Deferribacteres</taxon>
        <taxon>Deferribacterales</taxon>
        <taxon>Geovibrionaceae</taxon>
        <taxon>Denitrovibrio</taxon>
    </lineage>
</organism>
<dbReference type="KEGG" id="dap:Dacet_1070"/>